<feature type="domain" description="RIIa" evidence="1">
    <location>
        <begin position="36"/>
        <end position="61"/>
    </location>
</feature>
<dbReference type="PANTHER" id="PTHR15505">
    <property type="entry name" value="RIIA DOMAIN-CONTAINING PROTEIN 1"/>
    <property type="match status" value="1"/>
</dbReference>
<sequence length="80" mass="9219">MAARPQQPGRPAPPRQADCRLASERYLRAQPAVRLLLGGFLREVMLKRPENILEFAAEYFTDPELPGKIQKQLEKRDQMD</sequence>
<protein>
    <submittedName>
        <fullName evidence="3">RIIa domain-containing protein 1</fullName>
    </submittedName>
</protein>
<dbReference type="Pfam" id="PF02197">
    <property type="entry name" value="RIIa"/>
    <property type="match status" value="1"/>
</dbReference>
<evidence type="ECO:0000313" key="3">
    <source>
        <dbReference type="RefSeq" id="XP_067169528.1"/>
    </source>
</evidence>
<dbReference type="PANTHER" id="PTHR15505:SF4">
    <property type="entry name" value="RIIA DOMAIN-CONTAINING PROTEIN 1"/>
    <property type="match status" value="1"/>
</dbReference>
<name>A0ABM4FX54_9AVES</name>
<dbReference type="SUPFAM" id="SSF47391">
    <property type="entry name" value="Dimerization-anchoring domain of cAMP-dependent PK regulatory subunit"/>
    <property type="match status" value="1"/>
</dbReference>
<evidence type="ECO:0000259" key="1">
    <source>
        <dbReference type="Pfam" id="PF02197"/>
    </source>
</evidence>
<organism evidence="2 3">
    <name type="scientific">Apteryx mantelli</name>
    <name type="common">North Island brown kiwi</name>
    <dbReference type="NCBI Taxonomy" id="2696672"/>
    <lineage>
        <taxon>Eukaryota</taxon>
        <taxon>Metazoa</taxon>
        <taxon>Chordata</taxon>
        <taxon>Craniata</taxon>
        <taxon>Vertebrata</taxon>
        <taxon>Euteleostomi</taxon>
        <taxon>Archelosauria</taxon>
        <taxon>Archosauria</taxon>
        <taxon>Dinosauria</taxon>
        <taxon>Saurischia</taxon>
        <taxon>Theropoda</taxon>
        <taxon>Coelurosauria</taxon>
        <taxon>Aves</taxon>
        <taxon>Palaeognathae</taxon>
        <taxon>Apterygiformes</taxon>
        <taxon>Apterygidae</taxon>
        <taxon>Apteryx</taxon>
    </lineage>
</organism>
<dbReference type="InterPro" id="IPR003117">
    <property type="entry name" value="cAMP_dep_PK_reg_su_I/II_a/b"/>
</dbReference>
<dbReference type="InterPro" id="IPR059162">
    <property type="entry name" value="RIIAD1"/>
</dbReference>
<dbReference type="RefSeq" id="XP_067169528.1">
    <property type="nucleotide sequence ID" value="XM_067313427.1"/>
</dbReference>
<accession>A0ABM4FX54</accession>
<gene>
    <name evidence="3" type="primary">RIIAD1</name>
</gene>
<dbReference type="GeneID" id="136994641"/>
<dbReference type="CDD" id="cd22971">
    <property type="entry name" value="DD_RIIAD1"/>
    <property type="match status" value="1"/>
</dbReference>
<reference evidence="3" key="1">
    <citation type="submission" date="2025-08" db="UniProtKB">
        <authorList>
            <consortium name="RefSeq"/>
        </authorList>
    </citation>
    <scope>IDENTIFICATION</scope>
    <source>
        <tissue evidence="3">Blood</tissue>
    </source>
</reference>
<keyword evidence="2" id="KW-1185">Reference proteome</keyword>
<dbReference type="Proteomes" id="UP001652627">
    <property type="component" value="Chromosome 31"/>
</dbReference>
<dbReference type="Gene3D" id="1.20.890.10">
    <property type="entry name" value="cAMP-dependent protein kinase regulatory subunit, dimerization-anchoring domain"/>
    <property type="match status" value="1"/>
</dbReference>
<proteinExistence type="predicted"/>
<evidence type="ECO:0000313" key="2">
    <source>
        <dbReference type="Proteomes" id="UP001652627"/>
    </source>
</evidence>